<dbReference type="EMBL" id="VEVO01000065">
    <property type="protein sequence ID" value="KAF0022163.1"/>
    <property type="molecule type" value="Genomic_DNA"/>
</dbReference>
<comment type="caution">
    <text evidence="1">The sequence shown here is derived from an EMBL/GenBank/DDBJ whole genome shotgun (WGS) entry which is preliminary data.</text>
</comment>
<sequence>MEEKKAQFVAAGGGHRGLGREQKDIQHIMKRITLNIQAEFAVTTNFNVKTVQFTFEKLKLMFDESTDSTDTTQCVCLNGFHRFYSKRGLTLSYSIEKDQDV</sequence>
<name>A0A6A4RJV4_SCOMX</name>
<dbReference type="AlphaFoldDB" id="A0A6A4RJV4"/>
<reference evidence="1 2" key="1">
    <citation type="submission" date="2019-06" db="EMBL/GenBank/DDBJ databases">
        <title>Draft genomes of female and male turbot (Scophthalmus maximus).</title>
        <authorList>
            <person name="Xu H."/>
            <person name="Xu X.-W."/>
            <person name="Shao C."/>
            <person name="Chen S."/>
        </authorList>
    </citation>
    <scope>NUCLEOTIDE SEQUENCE [LARGE SCALE GENOMIC DNA]</scope>
    <source>
        <strain evidence="1">Ysfricsl-2016a</strain>
        <tissue evidence="1">Blood</tissue>
    </source>
</reference>
<proteinExistence type="predicted"/>
<organism evidence="1 2">
    <name type="scientific">Scophthalmus maximus</name>
    <name type="common">Turbot</name>
    <name type="synonym">Psetta maxima</name>
    <dbReference type="NCBI Taxonomy" id="52904"/>
    <lineage>
        <taxon>Eukaryota</taxon>
        <taxon>Metazoa</taxon>
        <taxon>Chordata</taxon>
        <taxon>Craniata</taxon>
        <taxon>Vertebrata</taxon>
        <taxon>Euteleostomi</taxon>
        <taxon>Actinopterygii</taxon>
        <taxon>Neopterygii</taxon>
        <taxon>Teleostei</taxon>
        <taxon>Neoteleostei</taxon>
        <taxon>Acanthomorphata</taxon>
        <taxon>Carangaria</taxon>
        <taxon>Pleuronectiformes</taxon>
        <taxon>Pleuronectoidei</taxon>
        <taxon>Scophthalmidae</taxon>
        <taxon>Scophthalmus</taxon>
    </lineage>
</organism>
<gene>
    <name evidence="1" type="ORF">F2P81_025584</name>
</gene>
<dbReference type="Proteomes" id="UP000438429">
    <property type="component" value="Unassembled WGS sequence"/>
</dbReference>
<evidence type="ECO:0000313" key="1">
    <source>
        <dbReference type="EMBL" id="KAF0022163.1"/>
    </source>
</evidence>
<evidence type="ECO:0000313" key="2">
    <source>
        <dbReference type="Proteomes" id="UP000438429"/>
    </source>
</evidence>
<protein>
    <submittedName>
        <fullName evidence="1">Uncharacterized protein</fullName>
    </submittedName>
</protein>
<accession>A0A6A4RJV4</accession>